<evidence type="ECO:0000256" key="5">
    <source>
        <dbReference type="ARBA" id="ARBA00022824"/>
    </source>
</evidence>
<reference evidence="11" key="1">
    <citation type="journal article" date="2016" name="Insect Biochem. Mol. Biol.">
        <title>Multifaceted biological insights from a draft genome sequence of the tobacco hornworm moth, Manduca sexta.</title>
        <authorList>
            <person name="Kanost M.R."/>
            <person name="Arrese E.L."/>
            <person name="Cao X."/>
            <person name="Chen Y.R."/>
            <person name="Chellapilla S."/>
            <person name="Goldsmith M.R."/>
            <person name="Grosse-Wilde E."/>
            <person name="Heckel D.G."/>
            <person name="Herndon N."/>
            <person name="Jiang H."/>
            <person name="Papanicolaou A."/>
            <person name="Qu J."/>
            <person name="Soulages J.L."/>
            <person name="Vogel H."/>
            <person name="Walters J."/>
            <person name="Waterhouse R.M."/>
            <person name="Ahn S.J."/>
            <person name="Almeida F.C."/>
            <person name="An C."/>
            <person name="Aqrawi P."/>
            <person name="Bretschneider A."/>
            <person name="Bryant W.B."/>
            <person name="Bucks S."/>
            <person name="Chao H."/>
            <person name="Chevignon G."/>
            <person name="Christen J.M."/>
            <person name="Clarke D.F."/>
            <person name="Dittmer N.T."/>
            <person name="Ferguson L.C.F."/>
            <person name="Garavelou S."/>
            <person name="Gordon K.H.J."/>
            <person name="Gunaratna R.T."/>
            <person name="Han Y."/>
            <person name="Hauser F."/>
            <person name="He Y."/>
            <person name="Heidel-Fischer H."/>
            <person name="Hirsh A."/>
            <person name="Hu Y."/>
            <person name="Jiang H."/>
            <person name="Kalra D."/>
            <person name="Klinner C."/>
            <person name="Konig C."/>
            <person name="Kovar C."/>
            <person name="Kroll A.R."/>
            <person name="Kuwar S.S."/>
            <person name="Lee S.L."/>
            <person name="Lehman R."/>
            <person name="Li K."/>
            <person name="Li Z."/>
            <person name="Liang H."/>
            <person name="Lovelace S."/>
            <person name="Lu Z."/>
            <person name="Mansfield J.H."/>
            <person name="McCulloch K.J."/>
            <person name="Mathew T."/>
            <person name="Morton B."/>
            <person name="Muzny D.M."/>
            <person name="Neunemann D."/>
            <person name="Ongeri F."/>
            <person name="Pauchet Y."/>
            <person name="Pu L.L."/>
            <person name="Pyrousis I."/>
            <person name="Rao X.J."/>
            <person name="Redding A."/>
            <person name="Roesel C."/>
            <person name="Sanchez-Gracia A."/>
            <person name="Schaack S."/>
            <person name="Shukla A."/>
            <person name="Tetreau G."/>
            <person name="Wang Y."/>
            <person name="Xiong G.H."/>
            <person name="Traut W."/>
            <person name="Walsh T.K."/>
            <person name="Worley K.C."/>
            <person name="Wu D."/>
            <person name="Wu W."/>
            <person name="Wu Y.Q."/>
            <person name="Zhang X."/>
            <person name="Zou Z."/>
            <person name="Zucker H."/>
            <person name="Briscoe A.D."/>
            <person name="Burmester T."/>
            <person name="Clem R.J."/>
            <person name="Feyereisen R."/>
            <person name="Grimmelikhuijzen C.J.P."/>
            <person name="Hamodrakas S.J."/>
            <person name="Hansson B.S."/>
            <person name="Huguet E."/>
            <person name="Jermiin L.S."/>
            <person name="Lan Q."/>
            <person name="Lehman H.K."/>
            <person name="Lorenzen M."/>
            <person name="Merzendorfer H."/>
            <person name="Michalopoulos I."/>
            <person name="Morton D.B."/>
            <person name="Muthukrishnan S."/>
            <person name="Oakeshott J.G."/>
            <person name="Palmer W."/>
            <person name="Park Y."/>
            <person name="Passarelli A.L."/>
            <person name="Rozas J."/>
            <person name="Schwartz L.M."/>
            <person name="Smith W."/>
            <person name="Southgate A."/>
            <person name="Vilcinskas A."/>
            <person name="Vogt R."/>
            <person name="Wang P."/>
            <person name="Werren J."/>
            <person name="Yu X.Q."/>
            <person name="Zhou J.J."/>
            <person name="Brown S.J."/>
            <person name="Scherer S.E."/>
            <person name="Richards S."/>
            <person name="Blissard G.W."/>
        </authorList>
    </citation>
    <scope>NUCLEOTIDE SEQUENCE</scope>
</reference>
<feature type="transmembrane region" description="Helical" evidence="10">
    <location>
        <begin position="74"/>
        <end position="91"/>
    </location>
</feature>
<evidence type="ECO:0000313" key="11">
    <source>
        <dbReference type="EMBL" id="KAG6447852.1"/>
    </source>
</evidence>
<keyword evidence="8 10" id="KW-0443">Lipid metabolism</keyword>
<evidence type="ECO:0000256" key="10">
    <source>
        <dbReference type="RuleBase" id="RU368065"/>
    </source>
</evidence>
<dbReference type="GO" id="GO:0005789">
    <property type="term" value="C:endoplasmic reticulum membrane"/>
    <property type="evidence" value="ECO:0007669"/>
    <property type="project" value="UniProtKB-SubCell"/>
</dbReference>
<reference evidence="11" key="2">
    <citation type="submission" date="2020-12" db="EMBL/GenBank/DDBJ databases">
        <authorList>
            <person name="Kanost M."/>
        </authorList>
    </citation>
    <scope>NUCLEOTIDE SEQUENCE</scope>
</reference>
<dbReference type="Pfam" id="PF04161">
    <property type="entry name" value="Arv1"/>
    <property type="match status" value="1"/>
</dbReference>
<keyword evidence="5 10" id="KW-0256">Endoplasmic reticulum</keyword>
<proteinExistence type="inferred from homology"/>
<evidence type="ECO:0000256" key="9">
    <source>
        <dbReference type="ARBA" id="ARBA00023136"/>
    </source>
</evidence>
<comment type="function">
    <text evidence="10">Mediator of sterol homeostasis involved in sterol uptake, trafficking and distribution into membranes.</text>
</comment>
<dbReference type="AlphaFoldDB" id="A0A921YY77"/>
<comment type="similarity">
    <text evidence="2 10">Belongs to the ARV1 family.</text>
</comment>
<evidence type="ECO:0000256" key="2">
    <source>
        <dbReference type="ARBA" id="ARBA00009187"/>
    </source>
</evidence>
<evidence type="ECO:0000256" key="6">
    <source>
        <dbReference type="ARBA" id="ARBA00022989"/>
    </source>
</evidence>
<dbReference type="OrthoDB" id="2192830at2759"/>
<feature type="transmembrane region" description="Helical" evidence="10">
    <location>
        <begin position="155"/>
        <end position="173"/>
    </location>
</feature>
<gene>
    <name evidence="11" type="ORF">O3G_MSEX005161</name>
</gene>
<feature type="transmembrane region" description="Helical" evidence="10">
    <location>
        <begin position="226"/>
        <end position="247"/>
    </location>
</feature>
<evidence type="ECO:0000256" key="7">
    <source>
        <dbReference type="ARBA" id="ARBA00023055"/>
    </source>
</evidence>
<evidence type="ECO:0000256" key="3">
    <source>
        <dbReference type="ARBA" id="ARBA00022448"/>
    </source>
</evidence>
<organism evidence="11 12">
    <name type="scientific">Manduca sexta</name>
    <name type="common">Tobacco hawkmoth</name>
    <name type="synonym">Tobacco hornworm</name>
    <dbReference type="NCBI Taxonomy" id="7130"/>
    <lineage>
        <taxon>Eukaryota</taxon>
        <taxon>Metazoa</taxon>
        <taxon>Ecdysozoa</taxon>
        <taxon>Arthropoda</taxon>
        <taxon>Hexapoda</taxon>
        <taxon>Insecta</taxon>
        <taxon>Pterygota</taxon>
        <taxon>Neoptera</taxon>
        <taxon>Endopterygota</taxon>
        <taxon>Lepidoptera</taxon>
        <taxon>Glossata</taxon>
        <taxon>Ditrysia</taxon>
        <taxon>Bombycoidea</taxon>
        <taxon>Sphingidae</taxon>
        <taxon>Sphinginae</taxon>
        <taxon>Sphingini</taxon>
        <taxon>Manduca</taxon>
    </lineage>
</organism>
<evidence type="ECO:0000256" key="8">
    <source>
        <dbReference type="ARBA" id="ARBA00023098"/>
    </source>
</evidence>
<dbReference type="GO" id="GO:0097036">
    <property type="term" value="P:regulation of plasma membrane sterol distribution"/>
    <property type="evidence" value="ECO:0007669"/>
    <property type="project" value="UniProtKB-UniRule"/>
</dbReference>
<dbReference type="GO" id="GO:0016125">
    <property type="term" value="P:sterol metabolic process"/>
    <property type="evidence" value="ECO:0007669"/>
    <property type="project" value="UniProtKB-UniRule"/>
</dbReference>
<dbReference type="Proteomes" id="UP000791440">
    <property type="component" value="Unassembled WGS sequence"/>
</dbReference>
<dbReference type="GO" id="GO:0005794">
    <property type="term" value="C:Golgi apparatus"/>
    <property type="evidence" value="ECO:0007669"/>
    <property type="project" value="TreeGrafter"/>
</dbReference>
<feature type="transmembrane region" description="Helical" evidence="10">
    <location>
        <begin position="194"/>
        <end position="214"/>
    </location>
</feature>
<sequence length="281" mass="32183">MADTKPYKCVNCGEAAAALFRNYGPSVLKLTKCEECKGVVDKYIEYDPVIVMIDLVLMSREAQRHVIYNIEFKSYWKLLIILIMLETYGVWRSDSLFNIAINTMCGIQTNNTVNMTHLSLPINLSESELLRNSCLAWTHEEKTEDNDLFIWEKDFYIQFTSTFLGIVMFILTVQSLMKLVKPVTSQREISLTRLLKAFSLANVSILFTLPMLVWGNAETSPDTRTIHYTLVFLYSYVMFVNVFTVLYKCPVVVTALILAVSNIVKNATSFHITPLMRSYAL</sequence>
<dbReference type="PANTHER" id="PTHR14467:SF0">
    <property type="entry name" value="PROTEIN ARV1"/>
    <property type="match status" value="1"/>
</dbReference>
<dbReference type="GO" id="GO:0006665">
    <property type="term" value="P:sphingolipid metabolic process"/>
    <property type="evidence" value="ECO:0007669"/>
    <property type="project" value="TreeGrafter"/>
</dbReference>
<keyword evidence="9 10" id="KW-0472">Membrane</keyword>
<dbReference type="EMBL" id="JH668349">
    <property type="protein sequence ID" value="KAG6447852.1"/>
    <property type="molecule type" value="Genomic_DNA"/>
</dbReference>
<evidence type="ECO:0000313" key="12">
    <source>
        <dbReference type="Proteomes" id="UP000791440"/>
    </source>
</evidence>
<comment type="subcellular location">
    <subcellularLocation>
        <location evidence="1 10">Endoplasmic reticulum membrane</location>
        <topology evidence="1 10">Multi-pass membrane protein</topology>
    </subcellularLocation>
</comment>
<dbReference type="GO" id="GO:0032366">
    <property type="term" value="P:intracellular sterol transport"/>
    <property type="evidence" value="ECO:0007669"/>
    <property type="project" value="UniProtKB-UniRule"/>
</dbReference>
<protein>
    <recommendedName>
        <fullName evidence="10">Protein ARV</fullName>
    </recommendedName>
</protein>
<dbReference type="InterPro" id="IPR007290">
    <property type="entry name" value="Arv1"/>
</dbReference>
<evidence type="ECO:0000256" key="1">
    <source>
        <dbReference type="ARBA" id="ARBA00004477"/>
    </source>
</evidence>
<keyword evidence="7 10" id="KW-0445">Lipid transport</keyword>
<comment type="caution">
    <text evidence="11">The sequence shown here is derived from an EMBL/GenBank/DDBJ whole genome shotgun (WGS) entry which is preliminary data.</text>
</comment>
<dbReference type="GO" id="GO:0032541">
    <property type="term" value="C:cortical endoplasmic reticulum"/>
    <property type="evidence" value="ECO:0007669"/>
    <property type="project" value="TreeGrafter"/>
</dbReference>
<keyword evidence="4 10" id="KW-0812">Transmembrane</keyword>
<name>A0A921YY77_MANSE</name>
<keyword evidence="3 10" id="KW-0813">Transport</keyword>
<accession>A0A921YY77</accession>
<dbReference type="PANTHER" id="PTHR14467">
    <property type="entry name" value="ARV1"/>
    <property type="match status" value="1"/>
</dbReference>
<keyword evidence="12" id="KW-1185">Reference proteome</keyword>
<evidence type="ECO:0000256" key="4">
    <source>
        <dbReference type="ARBA" id="ARBA00022692"/>
    </source>
</evidence>
<keyword evidence="6 10" id="KW-1133">Transmembrane helix</keyword>